<organism evidence="2 3">
    <name type="scientific">Porites lobata</name>
    <dbReference type="NCBI Taxonomy" id="104759"/>
    <lineage>
        <taxon>Eukaryota</taxon>
        <taxon>Metazoa</taxon>
        <taxon>Cnidaria</taxon>
        <taxon>Anthozoa</taxon>
        <taxon>Hexacorallia</taxon>
        <taxon>Scleractinia</taxon>
        <taxon>Fungiina</taxon>
        <taxon>Poritidae</taxon>
        <taxon>Porites</taxon>
    </lineage>
</organism>
<dbReference type="EMBL" id="CALNXK010000040">
    <property type="protein sequence ID" value="CAH3125037.1"/>
    <property type="molecule type" value="Genomic_DNA"/>
</dbReference>
<dbReference type="Proteomes" id="UP001159405">
    <property type="component" value="Unassembled WGS sequence"/>
</dbReference>
<sequence length="133" mass="15956">MEYHEKLWDTRQDGKKPKYAYSRRNFELSYYMAVKLNTFHCLCLRRILQIRWQQKMTNKSVIELAEINDISCELSRTAWNWLGHILRREGEDDSFTALGWAPKGRGMRGRPKTTWRRTVGKERNKAGWKSSWT</sequence>
<gene>
    <name evidence="2" type="ORF">PLOB_00031565</name>
</gene>
<keyword evidence="3" id="KW-1185">Reference proteome</keyword>
<comment type="caution">
    <text evidence="2">The sequence shown here is derived from an EMBL/GenBank/DDBJ whole genome shotgun (WGS) entry which is preliminary data.</text>
</comment>
<name>A0ABN8P070_9CNID</name>
<evidence type="ECO:0000256" key="1">
    <source>
        <dbReference type="SAM" id="MobiDB-lite"/>
    </source>
</evidence>
<feature type="non-terminal residue" evidence="2">
    <location>
        <position position="133"/>
    </location>
</feature>
<reference evidence="2 3" key="1">
    <citation type="submission" date="2022-05" db="EMBL/GenBank/DDBJ databases">
        <authorList>
            <consortium name="Genoscope - CEA"/>
            <person name="William W."/>
        </authorList>
    </citation>
    <scope>NUCLEOTIDE SEQUENCE [LARGE SCALE GENOMIC DNA]</scope>
</reference>
<proteinExistence type="predicted"/>
<protein>
    <submittedName>
        <fullName evidence="2">Uncharacterized protein</fullName>
    </submittedName>
</protein>
<evidence type="ECO:0000313" key="2">
    <source>
        <dbReference type="EMBL" id="CAH3125037.1"/>
    </source>
</evidence>
<feature type="region of interest" description="Disordered" evidence="1">
    <location>
        <begin position="103"/>
        <end position="133"/>
    </location>
</feature>
<accession>A0ABN8P070</accession>
<feature type="compositionally biased region" description="Basic residues" evidence="1">
    <location>
        <begin position="105"/>
        <end position="115"/>
    </location>
</feature>
<evidence type="ECO:0000313" key="3">
    <source>
        <dbReference type="Proteomes" id="UP001159405"/>
    </source>
</evidence>